<protein>
    <recommendedName>
        <fullName evidence="11">Kinesin motor domain-containing protein</fullName>
    </recommendedName>
</protein>
<evidence type="ECO:0000256" key="5">
    <source>
        <dbReference type="ARBA" id="ARBA00022840"/>
    </source>
</evidence>
<dbReference type="FunFam" id="3.40.850.10:FF:000057">
    <property type="entry name" value="kinesin-like protein KIN-14R"/>
    <property type="match status" value="1"/>
</dbReference>
<feature type="coiled-coil region" evidence="9">
    <location>
        <begin position="904"/>
        <end position="984"/>
    </location>
</feature>
<dbReference type="InterPro" id="IPR001752">
    <property type="entry name" value="Kinesin_motor_dom"/>
</dbReference>
<keyword evidence="13" id="KW-1185">Reference proteome</keyword>
<evidence type="ECO:0000313" key="12">
    <source>
        <dbReference type="EMBL" id="KAI5062062.1"/>
    </source>
</evidence>
<comment type="caution">
    <text evidence="12">The sequence shown here is derived from an EMBL/GenBank/DDBJ whole genome shotgun (WGS) entry which is preliminary data.</text>
</comment>
<keyword evidence="7 8" id="KW-0505">Motor protein</keyword>
<feature type="compositionally biased region" description="Polar residues" evidence="10">
    <location>
        <begin position="140"/>
        <end position="157"/>
    </location>
</feature>
<dbReference type="OrthoDB" id="3176171at2759"/>
<dbReference type="InterPro" id="IPR027640">
    <property type="entry name" value="Kinesin-like_fam"/>
</dbReference>
<dbReference type="PRINTS" id="PR00380">
    <property type="entry name" value="KINESINHEAVY"/>
</dbReference>
<dbReference type="Gene3D" id="2.60.120.430">
    <property type="entry name" value="Galactose-binding lectin"/>
    <property type="match status" value="1"/>
</dbReference>
<dbReference type="PROSITE" id="PS00411">
    <property type="entry name" value="KINESIN_MOTOR_1"/>
    <property type="match status" value="1"/>
</dbReference>
<dbReference type="GO" id="GO:0007018">
    <property type="term" value="P:microtubule-based movement"/>
    <property type="evidence" value="ECO:0007669"/>
    <property type="project" value="InterPro"/>
</dbReference>
<dbReference type="PROSITE" id="PS50067">
    <property type="entry name" value="KINESIN_MOTOR_2"/>
    <property type="match status" value="1"/>
</dbReference>
<reference evidence="12" key="1">
    <citation type="submission" date="2021-01" db="EMBL/GenBank/DDBJ databases">
        <title>Adiantum capillus-veneris genome.</title>
        <authorList>
            <person name="Fang Y."/>
            <person name="Liao Q."/>
        </authorList>
    </citation>
    <scope>NUCLEOTIDE SEQUENCE</scope>
    <source>
        <strain evidence="12">H3</strain>
        <tissue evidence="12">Leaf</tissue>
    </source>
</reference>
<evidence type="ECO:0000256" key="1">
    <source>
        <dbReference type="ARBA" id="ARBA00010899"/>
    </source>
</evidence>
<feature type="region of interest" description="Disordered" evidence="10">
    <location>
        <begin position="1224"/>
        <end position="1266"/>
    </location>
</feature>
<dbReference type="Pfam" id="PF00225">
    <property type="entry name" value="Kinesin"/>
    <property type="match status" value="1"/>
</dbReference>
<accession>A0A9D4Z667</accession>
<feature type="compositionally biased region" description="Low complexity" evidence="10">
    <location>
        <begin position="115"/>
        <end position="134"/>
    </location>
</feature>
<feature type="region of interest" description="Disordered" evidence="10">
    <location>
        <begin position="113"/>
        <end position="160"/>
    </location>
</feature>
<organism evidence="12 13">
    <name type="scientific">Adiantum capillus-veneris</name>
    <name type="common">Maidenhair fern</name>
    <dbReference type="NCBI Taxonomy" id="13818"/>
    <lineage>
        <taxon>Eukaryota</taxon>
        <taxon>Viridiplantae</taxon>
        <taxon>Streptophyta</taxon>
        <taxon>Embryophyta</taxon>
        <taxon>Tracheophyta</taxon>
        <taxon>Polypodiopsida</taxon>
        <taxon>Polypodiidae</taxon>
        <taxon>Polypodiales</taxon>
        <taxon>Pteridineae</taxon>
        <taxon>Pteridaceae</taxon>
        <taxon>Vittarioideae</taxon>
        <taxon>Adiantum</taxon>
    </lineage>
</organism>
<dbReference type="GO" id="GO:0005874">
    <property type="term" value="C:microtubule"/>
    <property type="evidence" value="ECO:0007669"/>
    <property type="project" value="UniProtKB-KW"/>
</dbReference>
<dbReference type="GO" id="GO:0008017">
    <property type="term" value="F:microtubule binding"/>
    <property type="evidence" value="ECO:0007669"/>
    <property type="project" value="InterPro"/>
</dbReference>
<evidence type="ECO:0000256" key="9">
    <source>
        <dbReference type="SAM" id="Coils"/>
    </source>
</evidence>
<feature type="compositionally biased region" description="Polar residues" evidence="10">
    <location>
        <begin position="1229"/>
        <end position="1241"/>
    </location>
</feature>
<proteinExistence type="inferred from homology"/>
<keyword evidence="3" id="KW-0493">Microtubule</keyword>
<dbReference type="PANTHER" id="PTHR47972">
    <property type="entry name" value="KINESIN-LIKE PROTEIN KLP-3"/>
    <property type="match status" value="1"/>
</dbReference>
<evidence type="ECO:0000313" key="13">
    <source>
        <dbReference type="Proteomes" id="UP000886520"/>
    </source>
</evidence>
<dbReference type="GO" id="GO:0003777">
    <property type="term" value="F:microtubule motor activity"/>
    <property type="evidence" value="ECO:0007669"/>
    <property type="project" value="InterPro"/>
</dbReference>
<dbReference type="InterPro" id="IPR019821">
    <property type="entry name" value="Kinesin_motor_CS"/>
</dbReference>
<evidence type="ECO:0000259" key="11">
    <source>
        <dbReference type="PROSITE" id="PS50067"/>
    </source>
</evidence>
<dbReference type="PANTHER" id="PTHR47972:SF35">
    <property type="entry name" value="KINESIN-LIKE PROTEIN KIN-14Q"/>
    <property type="match status" value="1"/>
</dbReference>
<dbReference type="InterPro" id="IPR027417">
    <property type="entry name" value="P-loop_NTPase"/>
</dbReference>
<feature type="domain" description="Kinesin motor" evidence="11">
    <location>
        <begin position="551"/>
        <end position="876"/>
    </location>
</feature>
<evidence type="ECO:0000256" key="4">
    <source>
        <dbReference type="ARBA" id="ARBA00022741"/>
    </source>
</evidence>
<keyword evidence="6 9" id="KW-0175">Coiled coil</keyword>
<sequence length="1266" mass="141093">MDSHHLVPNASFGMDGLCNFEPNRLYASIDMHQEETMMKAGPETARQRAGKIDMEKQKESQADNHSHEAFNNGGMMEETAHEDNETTMLIKRPVVNSENVMTEFENVAAGWRAASNSPKSSIKSRLSESSSSSSKRIKLQTYSHQQSPICSHTTGHNESVLEEDTEDLDDETTSRCMTLVDTSQINFMSENIVMCINAGGDSISNTSVGSEFLEDCHFIGGDVLRTGETIVNTKDSLIYQTARYGNFSYLFKDIPSEEYIVDLHFAEIIFTNGPPGMRVFDVLIQDHKVVAELDVYSLVGSNTPLIIMNIRATVKEEGLLISFRSIAGSPCLSAICIRMPESREAIQYVGQLHSSMGIDGHKILTQHEKVPQIVPNTEVVVSESLQPQLQEHQLEKEKSKSKKRVQEYELKIQELKNEVHQAWLSVQDANRQNEKLQSELDCRSLHVDSLAQAVERQLFDLNEMKDQAANEKQEWGAGMLQIAMKYQSLKTDYVILAKEAHEWVNSFPAIQCMTEKVQALVDELEDLKKKYIKQGQDLRSCYNQVLELKGNIRVFCRCRPLNTTEMSMGASSVVEFESTRDNELVVRSNGTKKTFKFDRVFSPTHNQSDVFLDTARVVVSVLDGYNVCIFAYGQTGTGKTFTMEGTVHDRGVNYRTLEELFELTAKRKGQHEYTISVSVVEVYNEQIRDLLAQPLPPGQCAKKLEIKQVAEGVHHVPGLTEATVHCMEEVWDVLQTGSSARAVGSTNANEHSSRSHCMLCVMVKGENLLTGEYTRSKLWLVDLAGSERVAKTDVQGERLKETQSINKSLSALGDVIHALATKSSHVPYRNSKLTHLLQDSLGGESKTLMFVQISPSELDAGETLCSLNFASRVRGVELGPARKQLDSTDTVKYKQMSEKLKQDARVKDETLKKQEDSIKRLEDTLKMKEQAFRTLSDKVRDNEKAKSIAECKLRDQQSLAEHKLKEQQALIEKLQEELKTRELLNCKQEQRRMVEPLKGITNVDGLSNVPNRVKNMAEPIPDSKMKLSAMTDSEPEDTHVAKAAITSGTAPLKAKITGKTGRASLAGAYRKRASMVPAYAPPPPLAAQDVTFNAMDSMRSSSDSLLDSYPDENMLPNLQPSVACLPVISSPRSAGWKKGTAITPSTVLRRSIPRKIHFRSPHLQPSYLKGAAQGPPPPAFPVGDREGHQVAAKAQNKRDQNDEGETPGGAYKMRRVSIATGRPQAPFPIQQQPWNATTTVLPASGPRRVPVGNARTGTNRERAWNR</sequence>
<dbReference type="SUPFAM" id="SSF52540">
    <property type="entry name" value="P-loop containing nucleoside triphosphate hydrolases"/>
    <property type="match status" value="1"/>
</dbReference>
<dbReference type="Proteomes" id="UP000886520">
    <property type="component" value="Chromosome 22"/>
</dbReference>
<dbReference type="GO" id="GO:0005524">
    <property type="term" value="F:ATP binding"/>
    <property type="evidence" value="ECO:0007669"/>
    <property type="project" value="UniProtKB-UniRule"/>
</dbReference>
<keyword evidence="4 8" id="KW-0547">Nucleotide-binding</keyword>
<feature type="coiled-coil region" evidence="9">
    <location>
        <begin position="391"/>
        <end position="418"/>
    </location>
</feature>
<evidence type="ECO:0000256" key="8">
    <source>
        <dbReference type="PROSITE-ProRule" id="PRU00283"/>
    </source>
</evidence>
<dbReference type="Gene3D" id="3.40.850.10">
    <property type="entry name" value="Kinesin motor domain"/>
    <property type="match status" value="1"/>
</dbReference>
<keyword evidence="2" id="KW-0934">Plastid</keyword>
<dbReference type="CDD" id="cd01366">
    <property type="entry name" value="KISc_C_terminal"/>
    <property type="match status" value="1"/>
</dbReference>
<dbReference type="AlphaFoldDB" id="A0A9D4Z667"/>
<evidence type="ECO:0000256" key="2">
    <source>
        <dbReference type="ARBA" id="ARBA00022528"/>
    </source>
</evidence>
<evidence type="ECO:0000256" key="7">
    <source>
        <dbReference type="ARBA" id="ARBA00023175"/>
    </source>
</evidence>
<dbReference type="Pfam" id="PF11721">
    <property type="entry name" value="Malectin"/>
    <property type="match status" value="1"/>
</dbReference>
<evidence type="ECO:0000256" key="3">
    <source>
        <dbReference type="ARBA" id="ARBA00022701"/>
    </source>
</evidence>
<dbReference type="InterPro" id="IPR036961">
    <property type="entry name" value="Kinesin_motor_dom_sf"/>
</dbReference>
<name>A0A9D4Z667_ADICA</name>
<dbReference type="InterPro" id="IPR021720">
    <property type="entry name" value="Malectin_dom"/>
</dbReference>
<feature type="region of interest" description="Disordered" evidence="10">
    <location>
        <begin position="1166"/>
        <end position="1210"/>
    </location>
</feature>
<keyword evidence="2" id="KW-0150">Chloroplast</keyword>
<comment type="similarity">
    <text evidence="1">Belongs to the TRAFAC class myosin-kinesin ATPase superfamily. Kinesin family. KIN-14 subfamily.</text>
</comment>
<feature type="binding site" evidence="8">
    <location>
        <begin position="633"/>
        <end position="640"/>
    </location>
    <ligand>
        <name>ATP</name>
        <dbReference type="ChEBI" id="CHEBI:30616"/>
    </ligand>
</feature>
<gene>
    <name evidence="12" type="ORF">GOP47_0022601</name>
</gene>
<keyword evidence="5 8" id="KW-0067">ATP-binding</keyword>
<evidence type="ECO:0000256" key="10">
    <source>
        <dbReference type="SAM" id="MobiDB-lite"/>
    </source>
</evidence>
<dbReference type="EMBL" id="JABFUD020000022">
    <property type="protein sequence ID" value="KAI5062062.1"/>
    <property type="molecule type" value="Genomic_DNA"/>
</dbReference>
<dbReference type="SMART" id="SM00129">
    <property type="entry name" value="KISc"/>
    <property type="match status" value="1"/>
</dbReference>
<evidence type="ECO:0000256" key="6">
    <source>
        <dbReference type="ARBA" id="ARBA00023054"/>
    </source>
</evidence>